<evidence type="ECO:0000313" key="3">
    <source>
        <dbReference type="Proteomes" id="UP000603940"/>
    </source>
</evidence>
<keyword evidence="3" id="KW-1185">Reference proteome</keyword>
<dbReference type="SUPFAM" id="SSF53850">
    <property type="entry name" value="Periplasmic binding protein-like II"/>
    <property type="match status" value="1"/>
</dbReference>
<proteinExistence type="inferred from homology"/>
<gene>
    <name evidence="2" type="ORF">IBL25_23950</name>
</gene>
<dbReference type="InterPro" id="IPR005064">
    <property type="entry name" value="BUG"/>
</dbReference>
<reference evidence="2 3" key="1">
    <citation type="journal article" date="2009" name="Int. J. Syst. Evol. Microbiol.">
        <title>Transfer of Teichococcus ludipueritiae and Muricoccus roseus to the genus Roseomonas, as Roseomonas ludipueritiae comb. nov. and Roseomonas rosea comb. nov., respectively, and emended description of the genus Roseomonas.</title>
        <authorList>
            <person name="Sanchez-Porro C."/>
            <person name="Gallego V."/>
            <person name="Busse H.J."/>
            <person name="Kampfer P."/>
            <person name="Ventosa A."/>
        </authorList>
    </citation>
    <scope>NUCLEOTIDE SEQUENCE [LARGE SCALE GENOMIC DNA]</scope>
    <source>
        <strain evidence="2 3">DSM 14915</strain>
    </source>
</reference>
<comment type="similarity">
    <text evidence="1">Belongs to the UPF0065 (bug) family.</text>
</comment>
<dbReference type="Proteomes" id="UP000603940">
    <property type="component" value="Unassembled WGS sequence"/>
</dbReference>
<evidence type="ECO:0000256" key="1">
    <source>
        <dbReference type="ARBA" id="ARBA00006987"/>
    </source>
</evidence>
<dbReference type="Gene3D" id="3.40.190.150">
    <property type="entry name" value="Bordetella uptake gene, domain 1"/>
    <property type="match status" value="1"/>
</dbReference>
<evidence type="ECO:0000313" key="2">
    <source>
        <dbReference type="EMBL" id="MBC9180003.1"/>
    </source>
</evidence>
<dbReference type="RefSeq" id="WP_187780983.1">
    <property type="nucleotide sequence ID" value="NZ_JACTUZ010000215.1"/>
</dbReference>
<dbReference type="Gene3D" id="3.40.190.10">
    <property type="entry name" value="Periplasmic binding protein-like II"/>
    <property type="match status" value="1"/>
</dbReference>
<dbReference type="CDD" id="cd07012">
    <property type="entry name" value="PBP2_Bug_TTT"/>
    <property type="match status" value="1"/>
</dbReference>
<dbReference type="PANTHER" id="PTHR42928">
    <property type="entry name" value="TRICARBOXYLATE-BINDING PROTEIN"/>
    <property type="match status" value="1"/>
</dbReference>
<dbReference type="InterPro" id="IPR042100">
    <property type="entry name" value="Bug_dom1"/>
</dbReference>
<dbReference type="Pfam" id="PF03401">
    <property type="entry name" value="TctC"/>
    <property type="match status" value="1"/>
</dbReference>
<name>A0ABR7REC2_9PROT</name>
<comment type="caution">
    <text evidence="2">The sequence shown here is derived from an EMBL/GenBank/DDBJ whole genome shotgun (WGS) entry which is preliminary data.</text>
</comment>
<protein>
    <submittedName>
        <fullName evidence="2">Tripartite tricarboxylate transporter substrate binding protein</fullName>
    </submittedName>
</protein>
<dbReference type="PANTHER" id="PTHR42928:SF5">
    <property type="entry name" value="BLR1237 PROTEIN"/>
    <property type="match status" value="1"/>
</dbReference>
<sequence>MVYKTGGLGRRHVLGAAAGLAATILARPSLAQERFPNKPIRMFVPFAPGGATDVQMRALCDAASRRFGQPVVVENRSGAGGILGAQALVGGVRPDGYTLAQMPVSVFRYPQMVAKPPFDPMKDFSWVLQLTGYLFGVVVRADAPWHSFTEFLDYAKANPGKVTYGSPGSGTSLHITMEQIAQTRGIEWTHVPFRGVSEDLQALMAGQIHVSADASAWAELVKDGRLRLLCTWGAERAKRFPEVPTLREQGIDVVSESPYGLAGPAGMEPAVVKLLQDGFREALHDPAHLAVLDRLDMSVAYLGSQDYAAAAQRQYEEDGAMIRRLGLKAS</sequence>
<dbReference type="PIRSF" id="PIRSF017082">
    <property type="entry name" value="YflP"/>
    <property type="match status" value="1"/>
</dbReference>
<organism evidence="2 3">
    <name type="scientific">Pseudoroseomonas ludipueritiae</name>
    <dbReference type="NCBI Taxonomy" id="198093"/>
    <lineage>
        <taxon>Bacteria</taxon>
        <taxon>Pseudomonadati</taxon>
        <taxon>Pseudomonadota</taxon>
        <taxon>Alphaproteobacteria</taxon>
        <taxon>Acetobacterales</taxon>
        <taxon>Acetobacteraceae</taxon>
        <taxon>Pseudoroseomonas</taxon>
    </lineage>
</organism>
<dbReference type="EMBL" id="JACTUZ010000215">
    <property type="protein sequence ID" value="MBC9180003.1"/>
    <property type="molecule type" value="Genomic_DNA"/>
</dbReference>
<accession>A0ABR7REC2</accession>